<feature type="compositionally biased region" description="Basic and acidic residues" evidence="1">
    <location>
        <begin position="237"/>
        <end position="251"/>
    </location>
</feature>
<keyword evidence="2" id="KW-0812">Transmembrane</keyword>
<feature type="region of interest" description="Disordered" evidence="1">
    <location>
        <begin position="1"/>
        <end position="44"/>
    </location>
</feature>
<feature type="region of interest" description="Disordered" evidence="1">
    <location>
        <begin position="607"/>
        <end position="626"/>
    </location>
</feature>
<gene>
    <name evidence="3" type="ORF">BJ554DRAFT_6500</name>
</gene>
<dbReference type="Proteomes" id="UP000673691">
    <property type="component" value="Unassembled WGS sequence"/>
</dbReference>
<evidence type="ECO:0000256" key="2">
    <source>
        <dbReference type="SAM" id="Phobius"/>
    </source>
</evidence>
<dbReference type="EMBL" id="JAEFCI010003825">
    <property type="protein sequence ID" value="KAG5461323.1"/>
    <property type="molecule type" value="Genomic_DNA"/>
</dbReference>
<feature type="region of interest" description="Disordered" evidence="1">
    <location>
        <begin position="643"/>
        <end position="670"/>
    </location>
</feature>
<feature type="region of interest" description="Disordered" evidence="1">
    <location>
        <begin position="557"/>
        <end position="601"/>
    </location>
</feature>
<feature type="transmembrane region" description="Helical" evidence="2">
    <location>
        <begin position="701"/>
        <end position="722"/>
    </location>
</feature>
<feature type="compositionally biased region" description="Basic and acidic residues" evidence="1">
    <location>
        <begin position="271"/>
        <end position="280"/>
    </location>
</feature>
<proteinExistence type="predicted"/>
<evidence type="ECO:0000313" key="4">
    <source>
        <dbReference type="Proteomes" id="UP000673691"/>
    </source>
</evidence>
<feature type="region of interest" description="Disordered" evidence="1">
    <location>
        <begin position="62"/>
        <end position="319"/>
    </location>
</feature>
<organism evidence="3 4">
    <name type="scientific">Olpidium bornovanus</name>
    <dbReference type="NCBI Taxonomy" id="278681"/>
    <lineage>
        <taxon>Eukaryota</taxon>
        <taxon>Fungi</taxon>
        <taxon>Fungi incertae sedis</taxon>
        <taxon>Olpidiomycota</taxon>
        <taxon>Olpidiomycotina</taxon>
        <taxon>Olpidiomycetes</taxon>
        <taxon>Olpidiales</taxon>
        <taxon>Olpidiaceae</taxon>
        <taxon>Olpidium</taxon>
    </lineage>
</organism>
<feature type="compositionally biased region" description="Basic and acidic residues" evidence="1">
    <location>
        <begin position="172"/>
        <end position="181"/>
    </location>
</feature>
<feature type="compositionally biased region" description="Low complexity" evidence="1">
    <location>
        <begin position="133"/>
        <end position="145"/>
    </location>
</feature>
<accession>A0A8H7ZXF2</accession>
<evidence type="ECO:0000313" key="3">
    <source>
        <dbReference type="EMBL" id="KAG5461323.1"/>
    </source>
</evidence>
<dbReference type="AlphaFoldDB" id="A0A8H7ZXF2"/>
<feature type="non-terminal residue" evidence="3">
    <location>
        <position position="1"/>
    </location>
</feature>
<reference evidence="3 4" key="1">
    <citation type="journal article" name="Sci. Rep.">
        <title>Genome-scale phylogenetic analyses confirm Olpidium as the closest living zoosporic fungus to the non-flagellated, terrestrial fungi.</title>
        <authorList>
            <person name="Chang Y."/>
            <person name="Rochon D."/>
            <person name="Sekimoto S."/>
            <person name="Wang Y."/>
            <person name="Chovatia M."/>
            <person name="Sandor L."/>
            <person name="Salamov A."/>
            <person name="Grigoriev I.V."/>
            <person name="Stajich J.E."/>
            <person name="Spatafora J.W."/>
        </authorList>
    </citation>
    <scope>NUCLEOTIDE SEQUENCE [LARGE SCALE GENOMIC DNA]</scope>
    <source>
        <strain evidence="3">S191</strain>
    </source>
</reference>
<feature type="compositionally biased region" description="Basic and acidic residues" evidence="1">
    <location>
        <begin position="94"/>
        <end position="103"/>
    </location>
</feature>
<sequence length="748" mass="78023">HSKQDPEAGEKTAVPSTPQIPPVPRTRHGLPVSPPPLRPPAPAPAAALCLPCAVLAPADVGRASPPRVRLDPASSMFGSSPAFPPAGAGGVECQDGRRGGKEDRDEEEEEEERRAPEPLSRGRSAWLTRSRHPAVVVPAGTAGTADRIPSQSGSKASGERSSDKGSPALAPVHDEADHDDGGPDMPADVQDQRGEGAAGARPSEDAARGRTLSPAETARRLPSEPADAAADVPAAGAEKKAGKRDAEKGAKSDAAGAGRMKPEVSSDAEELADRPSRGEKVGSMAPAVKKRGAERDERWDAEDATAEEPGQVEPAPENEFFDYIRHHEAPTIAGLAKNPAAADAEENAIEAAAAAEEVPRPVDRPPDSELAELIKHHEAPSFSAVAKHLAEIDAEENAIEAAAAAEEVPRPVDRPPDSELAELIKHHEAPSFSAVAKHLAEIDAEEKAIDDAAAAKEVPEPGHHSRDSGLLEHIKSHEAPTFVEVAKHAAQKEETESEPTDGPVLKREVFPTIAEAGGAKDAAHIMPQETGDEDAENLVQKIAHDRAPSFAEIAKPHEAEHAEVDGPVRTAKEEDRETGLALLLDPKEASDRDEESGDVFLSALELEQQQGQQQQQQEPAPGAAEERTAKIADEPIGTVAKAADTAASPAENAVQGKASAAGGPAHEEKEIFVAEPCRPAAGSEAGTSRREADKKKKAARVSLFVGAGALAAAAIAILGLTARYRLRKGPAASLGTAVGAVVGLFGWM</sequence>
<feature type="compositionally biased region" description="Low complexity" evidence="1">
    <location>
        <begin position="607"/>
        <end position="623"/>
    </location>
</feature>
<feature type="compositionally biased region" description="Low complexity" evidence="1">
    <location>
        <begin position="224"/>
        <end position="236"/>
    </location>
</feature>
<feature type="compositionally biased region" description="Basic and acidic residues" evidence="1">
    <location>
        <begin position="557"/>
        <end position="578"/>
    </location>
</feature>
<keyword evidence="2" id="KW-1133">Transmembrane helix</keyword>
<feature type="compositionally biased region" description="Pro residues" evidence="1">
    <location>
        <begin position="32"/>
        <end position="43"/>
    </location>
</feature>
<keyword evidence="4" id="KW-1185">Reference proteome</keyword>
<feature type="transmembrane region" description="Helical" evidence="2">
    <location>
        <begin position="729"/>
        <end position="747"/>
    </location>
</feature>
<evidence type="ECO:0000256" key="1">
    <source>
        <dbReference type="SAM" id="MobiDB-lite"/>
    </source>
</evidence>
<name>A0A8H7ZXF2_9FUNG</name>
<protein>
    <submittedName>
        <fullName evidence="3">Uncharacterized protein</fullName>
    </submittedName>
</protein>
<keyword evidence="2" id="KW-0472">Membrane</keyword>
<comment type="caution">
    <text evidence="3">The sequence shown here is derived from an EMBL/GenBank/DDBJ whole genome shotgun (WGS) entry which is preliminary data.</text>
</comment>
<feature type="compositionally biased region" description="Basic and acidic residues" evidence="1">
    <location>
        <begin position="1"/>
        <end position="10"/>
    </location>
</feature>